<evidence type="ECO:0000313" key="2">
    <source>
        <dbReference type="Proteomes" id="UP001621418"/>
    </source>
</evidence>
<dbReference type="Gene3D" id="3.30.565.10">
    <property type="entry name" value="Histidine kinase-like ATPase, C-terminal domain"/>
    <property type="match status" value="1"/>
</dbReference>
<dbReference type="RefSeq" id="WP_405147539.1">
    <property type="nucleotide sequence ID" value="NZ_CP109527.1"/>
</dbReference>
<dbReference type="EMBL" id="CP109527">
    <property type="protein sequence ID" value="WTY35215.1"/>
    <property type="molecule type" value="Genomic_DNA"/>
</dbReference>
<keyword evidence="2" id="KW-1185">Reference proteome</keyword>
<sequence>MVDHDYTADKIKQIGLDDSVRARPAMYFGVSRDSGDLPSRILQGVIDEAVHPAPGQSYDEESNVVVDVLGDLEFSITDSEVPDVFGESPKLGYLGSLFGSDRWTAAAAAALSEMVRIEMWSGEHGFRQSLIRLKPVARPTPYNSMGGNGVKIDFKLDRLYFSSGARIADDISELHVHGEGCNLKCGARRFEIRDHRKSVR</sequence>
<organism evidence="1 2">
    <name type="scientific">Nocardia salmonicida</name>
    <dbReference type="NCBI Taxonomy" id="53431"/>
    <lineage>
        <taxon>Bacteria</taxon>
        <taxon>Bacillati</taxon>
        <taxon>Actinomycetota</taxon>
        <taxon>Actinomycetes</taxon>
        <taxon>Mycobacteriales</taxon>
        <taxon>Nocardiaceae</taxon>
        <taxon>Nocardia</taxon>
    </lineage>
</organism>
<accession>A0ABZ1N5F1</accession>
<gene>
    <name evidence="1" type="ORF">OG308_28565</name>
</gene>
<proteinExistence type="predicted"/>
<reference evidence="1 2" key="1">
    <citation type="submission" date="2022-10" db="EMBL/GenBank/DDBJ databases">
        <title>The complete genomes of actinobacterial strains from the NBC collection.</title>
        <authorList>
            <person name="Joergensen T.S."/>
            <person name="Alvarez Arevalo M."/>
            <person name="Sterndorff E.B."/>
            <person name="Faurdal D."/>
            <person name="Vuksanovic O."/>
            <person name="Mourched A.-S."/>
            <person name="Charusanti P."/>
            <person name="Shaw S."/>
            <person name="Blin K."/>
            <person name="Weber T."/>
        </authorList>
    </citation>
    <scope>NUCLEOTIDE SEQUENCE [LARGE SCALE GENOMIC DNA]</scope>
    <source>
        <strain evidence="1 2">NBC_01413</strain>
    </source>
</reference>
<dbReference type="InterPro" id="IPR036890">
    <property type="entry name" value="HATPase_C_sf"/>
</dbReference>
<dbReference type="Proteomes" id="UP001621418">
    <property type="component" value="Chromosome"/>
</dbReference>
<name>A0ABZ1N5F1_9NOCA</name>
<protein>
    <submittedName>
        <fullName evidence="1">Uncharacterized protein</fullName>
    </submittedName>
</protein>
<evidence type="ECO:0000313" key="1">
    <source>
        <dbReference type="EMBL" id="WTY35215.1"/>
    </source>
</evidence>